<protein>
    <recommendedName>
        <fullName evidence="4">Secreted protein</fullName>
    </recommendedName>
</protein>
<reference evidence="3" key="1">
    <citation type="submission" date="2015-09" db="EMBL/GenBank/DDBJ databases">
        <authorList>
            <consortium name="Pathogen Informatics"/>
        </authorList>
    </citation>
    <scope>NUCLEOTIDE SEQUENCE [LARGE SCALE GENOMIC DNA]</scope>
    <source>
        <strain evidence="3">Lake Konstanz</strain>
    </source>
</reference>
<keyword evidence="3" id="KW-1185">Reference proteome</keyword>
<evidence type="ECO:0000256" key="1">
    <source>
        <dbReference type="SAM" id="SignalP"/>
    </source>
</evidence>
<dbReference type="VEuPathDB" id="TriTrypDB:BSAL_25065"/>
<evidence type="ECO:0000313" key="3">
    <source>
        <dbReference type="Proteomes" id="UP000051952"/>
    </source>
</evidence>
<gene>
    <name evidence="2" type="ORF">BSAL_25065</name>
</gene>
<name>A0A0S4JEW6_BODSA</name>
<proteinExistence type="predicted"/>
<evidence type="ECO:0008006" key="4">
    <source>
        <dbReference type="Google" id="ProtNLM"/>
    </source>
</evidence>
<feature type="chain" id="PRO_5012294515" description="Secreted protein" evidence="1">
    <location>
        <begin position="16"/>
        <end position="116"/>
    </location>
</feature>
<feature type="signal peptide" evidence="1">
    <location>
        <begin position="1"/>
        <end position="15"/>
    </location>
</feature>
<dbReference type="AlphaFoldDB" id="A0A0S4JEW6"/>
<organism evidence="2 3">
    <name type="scientific">Bodo saltans</name>
    <name type="common">Flagellated protozoan</name>
    <dbReference type="NCBI Taxonomy" id="75058"/>
    <lineage>
        <taxon>Eukaryota</taxon>
        <taxon>Discoba</taxon>
        <taxon>Euglenozoa</taxon>
        <taxon>Kinetoplastea</taxon>
        <taxon>Metakinetoplastina</taxon>
        <taxon>Eubodonida</taxon>
        <taxon>Bodonidae</taxon>
        <taxon>Bodo</taxon>
    </lineage>
</organism>
<accession>A0A0S4JEW6</accession>
<keyword evidence="1" id="KW-0732">Signal</keyword>
<dbReference type="Proteomes" id="UP000051952">
    <property type="component" value="Unassembled WGS sequence"/>
</dbReference>
<sequence>MILLLFSRIFFWCRALELQGETTSTMQRLSFIEQHIEVIHRTFHRENTLPFGLANSGPSVTSQSYQADFMCICIAMFLPSLPTLSIHSRHFSPPKYHLGFFRSLTVQTVLSLQVDF</sequence>
<dbReference type="EMBL" id="CYKH01001793">
    <property type="protein sequence ID" value="CUG90113.1"/>
    <property type="molecule type" value="Genomic_DNA"/>
</dbReference>
<evidence type="ECO:0000313" key="2">
    <source>
        <dbReference type="EMBL" id="CUG90113.1"/>
    </source>
</evidence>